<reference evidence="2 3" key="1">
    <citation type="submission" date="2018-10" db="EMBL/GenBank/DDBJ databases">
        <title>Isolation, diversity and antibacterial activity of antinobacteria from the wheat rhizosphere soil.</title>
        <authorList>
            <person name="Sun T."/>
        </authorList>
    </citation>
    <scope>NUCLEOTIDE SEQUENCE [LARGE SCALE GENOMIC DNA]</scope>
    <source>
        <strain evidence="2 3">SJ-23</strain>
    </source>
</reference>
<protein>
    <recommendedName>
        <fullName evidence="1">Flp pilus assembly protein RcpC/CpaB domain-containing protein</fullName>
    </recommendedName>
</protein>
<dbReference type="CDD" id="cd11614">
    <property type="entry name" value="SAF_CpaB_FlgA_like"/>
    <property type="match status" value="1"/>
</dbReference>
<gene>
    <name evidence="2" type="ORF">EDM22_05095</name>
</gene>
<dbReference type="Proteomes" id="UP000275048">
    <property type="component" value="Unassembled WGS sequence"/>
</dbReference>
<accession>A0A3M8AIV1</accession>
<organism evidence="2 3">
    <name type="scientific">Agromyces tardus</name>
    <dbReference type="NCBI Taxonomy" id="2583849"/>
    <lineage>
        <taxon>Bacteria</taxon>
        <taxon>Bacillati</taxon>
        <taxon>Actinomycetota</taxon>
        <taxon>Actinomycetes</taxon>
        <taxon>Micrococcales</taxon>
        <taxon>Microbacteriaceae</taxon>
        <taxon>Agromyces</taxon>
    </lineage>
</organism>
<evidence type="ECO:0000313" key="3">
    <source>
        <dbReference type="Proteomes" id="UP000275048"/>
    </source>
</evidence>
<dbReference type="OrthoDB" id="5182178at2"/>
<evidence type="ECO:0000313" key="2">
    <source>
        <dbReference type="EMBL" id="RNB51073.1"/>
    </source>
</evidence>
<dbReference type="AlphaFoldDB" id="A0A3M8AIV1"/>
<name>A0A3M8AIV1_9MICO</name>
<proteinExistence type="predicted"/>
<dbReference type="InterPro" id="IPR031571">
    <property type="entry name" value="RcpC_dom"/>
</dbReference>
<dbReference type="EMBL" id="RHHB01000005">
    <property type="protein sequence ID" value="RNB51073.1"/>
    <property type="molecule type" value="Genomic_DNA"/>
</dbReference>
<keyword evidence="3" id="KW-1185">Reference proteome</keyword>
<sequence>MIRVIGAIVAVLLAVAGGVVLFFYVQGADKRAADGAEFQKVYVVKTDVPEGTPGEAIADFLEVDELPAIAIQPDIVTDLSTLEGLVTNADLVPGEQLITARFSDPQDLLANGEVELPPGTQEVTVPLSVARVVGGVVKPGDTVGIVYSTNTDTRAKDTAVAVTQFIYHRLLVTRVAPGSTFLPTDSTENGDVQPVDTIMVTLAVTTPQVEKIVYGAEQQEDGYGGIWLTLEPESADQSGSTSRDGGNIYQ</sequence>
<dbReference type="RefSeq" id="WP_122935986.1">
    <property type="nucleotide sequence ID" value="NZ_JBHSNT010000008.1"/>
</dbReference>
<feature type="domain" description="Flp pilus assembly protein RcpC/CpaB" evidence="1">
    <location>
        <begin position="116"/>
        <end position="217"/>
    </location>
</feature>
<comment type="caution">
    <text evidence="2">The sequence shown here is derived from an EMBL/GenBank/DDBJ whole genome shotgun (WGS) entry which is preliminary data.</text>
</comment>
<evidence type="ECO:0000259" key="1">
    <source>
        <dbReference type="Pfam" id="PF16976"/>
    </source>
</evidence>
<dbReference type="Pfam" id="PF16976">
    <property type="entry name" value="RcpC"/>
    <property type="match status" value="1"/>
</dbReference>